<keyword evidence="2" id="KW-0963">Cytoplasm</keyword>
<comment type="caution">
    <text evidence="9">The sequence shown here is derived from an EMBL/GenBank/DDBJ whole genome shotgun (WGS) entry which is preliminary data.</text>
</comment>
<dbReference type="PANTHER" id="PTHR10745">
    <property type="entry name" value="GLYCYL-TRNA SYNTHETASE/DNA POLYMERASE SUBUNIT GAMMA-2"/>
    <property type="match status" value="1"/>
</dbReference>
<dbReference type="NCBIfam" id="TIGR00389">
    <property type="entry name" value="glyS_dimeric"/>
    <property type="match status" value="1"/>
</dbReference>
<dbReference type="FunFam" id="3.40.50.800:FF:000002">
    <property type="entry name" value="Glycine--tRNA ligase"/>
    <property type="match status" value="1"/>
</dbReference>
<evidence type="ECO:0000256" key="7">
    <source>
        <dbReference type="ARBA" id="ARBA00023146"/>
    </source>
</evidence>
<dbReference type="InterPro" id="IPR002314">
    <property type="entry name" value="aa-tRNA-synt_IIb"/>
</dbReference>
<name>A0A1F5E7K0_9BACT</name>
<evidence type="ECO:0000256" key="2">
    <source>
        <dbReference type="ARBA" id="ARBA00022490"/>
    </source>
</evidence>
<keyword evidence="3 9" id="KW-0436">Ligase</keyword>
<dbReference type="Pfam" id="PF03129">
    <property type="entry name" value="HGTP_anticodon"/>
    <property type="match status" value="1"/>
</dbReference>
<dbReference type="EMBL" id="MEZK01000010">
    <property type="protein sequence ID" value="OGD63300.1"/>
    <property type="molecule type" value="Genomic_DNA"/>
</dbReference>
<dbReference type="GO" id="GO:0015966">
    <property type="term" value="P:diadenosine tetraphosphate biosynthetic process"/>
    <property type="evidence" value="ECO:0007669"/>
    <property type="project" value="UniProtKB-ARBA"/>
</dbReference>
<evidence type="ECO:0000259" key="8">
    <source>
        <dbReference type="PROSITE" id="PS50862"/>
    </source>
</evidence>
<dbReference type="SUPFAM" id="SSF52954">
    <property type="entry name" value="Class II aaRS ABD-related"/>
    <property type="match status" value="1"/>
</dbReference>
<dbReference type="InterPro" id="IPR045864">
    <property type="entry name" value="aa-tRNA-synth_II/BPL/LPL"/>
</dbReference>
<dbReference type="NCBIfam" id="NF003211">
    <property type="entry name" value="PRK04173.1"/>
    <property type="match status" value="1"/>
</dbReference>
<dbReference type="Gene3D" id="3.40.50.800">
    <property type="entry name" value="Anticodon-binding domain"/>
    <property type="match status" value="1"/>
</dbReference>
<dbReference type="GO" id="GO:0004820">
    <property type="term" value="F:glycine-tRNA ligase activity"/>
    <property type="evidence" value="ECO:0007669"/>
    <property type="project" value="UniProtKB-EC"/>
</dbReference>
<dbReference type="InterPro" id="IPR004154">
    <property type="entry name" value="Anticodon-bd"/>
</dbReference>
<organism evidence="9 10">
    <name type="scientific">Candidatus Beckwithbacteria bacterium RBG_13_42_9</name>
    <dbReference type="NCBI Taxonomy" id="1797457"/>
    <lineage>
        <taxon>Bacteria</taxon>
        <taxon>Candidatus Beckwithiibacteriota</taxon>
    </lineage>
</organism>
<evidence type="ECO:0000313" key="10">
    <source>
        <dbReference type="Proteomes" id="UP000177006"/>
    </source>
</evidence>
<evidence type="ECO:0000256" key="6">
    <source>
        <dbReference type="ARBA" id="ARBA00022917"/>
    </source>
</evidence>
<dbReference type="GO" id="GO:0006426">
    <property type="term" value="P:glycyl-tRNA aminoacylation"/>
    <property type="evidence" value="ECO:0007669"/>
    <property type="project" value="InterPro"/>
</dbReference>
<evidence type="ECO:0000256" key="4">
    <source>
        <dbReference type="ARBA" id="ARBA00022741"/>
    </source>
</evidence>
<dbReference type="InterPro" id="IPR027031">
    <property type="entry name" value="Gly-tRNA_synthase/POLG2"/>
</dbReference>
<dbReference type="Gene3D" id="3.30.930.10">
    <property type="entry name" value="Bira Bifunctional Protein, Domain 2"/>
    <property type="match status" value="1"/>
</dbReference>
<dbReference type="PANTHER" id="PTHR10745:SF8">
    <property type="entry name" value="DNA POLYMERASE SUBUNIT GAMMA-2, MITOCHONDRIAL"/>
    <property type="match status" value="1"/>
</dbReference>
<dbReference type="PROSITE" id="PS50862">
    <property type="entry name" value="AA_TRNA_LIGASE_II"/>
    <property type="match status" value="1"/>
</dbReference>
<dbReference type="CDD" id="cd00858">
    <property type="entry name" value="GlyRS_anticodon"/>
    <property type="match status" value="1"/>
</dbReference>
<proteinExistence type="predicted"/>
<dbReference type="PRINTS" id="PR01043">
    <property type="entry name" value="TRNASYNTHGLY"/>
</dbReference>
<keyword evidence="7" id="KW-0030">Aminoacyl-tRNA synthetase</keyword>
<reference evidence="9 10" key="1">
    <citation type="journal article" date="2016" name="Nat. Commun.">
        <title>Thousands of microbial genomes shed light on interconnected biogeochemical processes in an aquifer system.</title>
        <authorList>
            <person name="Anantharaman K."/>
            <person name="Brown C.T."/>
            <person name="Hug L.A."/>
            <person name="Sharon I."/>
            <person name="Castelle C.J."/>
            <person name="Probst A.J."/>
            <person name="Thomas B.C."/>
            <person name="Singh A."/>
            <person name="Wilkins M.J."/>
            <person name="Karaoz U."/>
            <person name="Brodie E.L."/>
            <person name="Williams K.H."/>
            <person name="Hubbard S.S."/>
            <person name="Banfield J.F."/>
        </authorList>
    </citation>
    <scope>NUCLEOTIDE SEQUENCE [LARGE SCALE GENOMIC DNA]</scope>
</reference>
<dbReference type="SUPFAM" id="SSF55681">
    <property type="entry name" value="Class II aaRS and biotin synthetases"/>
    <property type="match status" value="1"/>
</dbReference>
<dbReference type="GO" id="GO:0004081">
    <property type="term" value="F:bis(5'-nucleosyl)-tetraphosphatase (asymmetrical) activity"/>
    <property type="evidence" value="ECO:0007669"/>
    <property type="project" value="UniProtKB-ARBA"/>
</dbReference>
<dbReference type="GO" id="GO:0005524">
    <property type="term" value="F:ATP binding"/>
    <property type="evidence" value="ECO:0007669"/>
    <property type="project" value="UniProtKB-KW"/>
</dbReference>
<gene>
    <name evidence="9" type="ORF">A2160_02275</name>
</gene>
<dbReference type="GO" id="GO:0005737">
    <property type="term" value="C:cytoplasm"/>
    <property type="evidence" value="ECO:0007669"/>
    <property type="project" value="InterPro"/>
</dbReference>
<keyword evidence="4" id="KW-0547">Nucleotide-binding</keyword>
<evidence type="ECO:0000256" key="1">
    <source>
        <dbReference type="ARBA" id="ARBA00012829"/>
    </source>
</evidence>
<dbReference type="InterPro" id="IPR036621">
    <property type="entry name" value="Anticodon-bd_dom_sf"/>
</dbReference>
<dbReference type="Proteomes" id="UP000177006">
    <property type="component" value="Unassembled WGS sequence"/>
</dbReference>
<dbReference type="STRING" id="1797457.A2160_02275"/>
<evidence type="ECO:0000256" key="3">
    <source>
        <dbReference type="ARBA" id="ARBA00022598"/>
    </source>
</evidence>
<evidence type="ECO:0000313" key="9">
    <source>
        <dbReference type="EMBL" id="OGD63300.1"/>
    </source>
</evidence>
<dbReference type="EC" id="6.1.1.14" evidence="1"/>
<dbReference type="InterPro" id="IPR002315">
    <property type="entry name" value="tRNA-synt_gly"/>
</dbReference>
<keyword evidence="6" id="KW-0648">Protein biosynthesis</keyword>
<feature type="domain" description="Aminoacyl-transfer RNA synthetases class-II family profile" evidence="8">
    <location>
        <begin position="4"/>
        <end position="366"/>
    </location>
</feature>
<evidence type="ECO:0000256" key="5">
    <source>
        <dbReference type="ARBA" id="ARBA00022840"/>
    </source>
</evidence>
<dbReference type="Pfam" id="PF00587">
    <property type="entry name" value="tRNA-synt_2b"/>
    <property type="match status" value="1"/>
</dbReference>
<dbReference type="GO" id="GO:1990742">
    <property type="term" value="C:microvesicle"/>
    <property type="evidence" value="ECO:0007669"/>
    <property type="project" value="UniProtKB-ARBA"/>
</dbReference>
<dbReference type="GO" id="GO:0070062">
    <property type="term" value="C:extracellular exosome"/>
    <property type="evidence" value="ECO:0007669"/>
    <property type="project" value="UniProtKB-ARBA"/>
</dbReference>
<dbReference type="AlphaFoldDB" id="A0A1F5E7K0"/>
<keyword evidence="5" id="KW-0067">ATP-binding</keyword>
<protein>
    <recommendedName>
        <fullName evidence="1">glycine--tRNA ligase</fullName>
        <ecNumber evidence="1">6.1.1.14</ecNumber>
    </recommendedName>
</protein>
<accession>A0A1F5E7K0</accession>
<dbReference type="InterPro" id="IPR006195">
    <property type="entry name" value="aa-tRNA-synth_II"/>
</dbReference>
<sequence>MSDDTLFNKITSLAKRRGFVYPSSEIYGGFQATYDYGPLGALLTKNIKDLWWQHFITEPTNMIGMDGAIFSHPKTWEASGHVESFNDPLVEDKVTHIRYRADKLVEANLGIDTAKLTFEELNKLIKDNQIKSPEGNPLTEVKQFNLLVQAQLGSTEETKEKAYLRGETCQIIFIQFLNLLNFVGGKLPFGVGQIGKAFRNEITVKQFILRTREFQQMETEYFVQPGNDMEAYEVWKKLLITFFTKKLGLPEKDFRYREVAGKEKSHYAKVQNDLEFKTRSADWVELSPLNHRGDYDLSRHSQFSNQSLTAFDTESQRRYTPYVIETSIGLDRTVYAILDAFYSEDKERMVLKLPAQLAPYKIAVFPLLRNKPELVKKAQEVYRSLPKKWSVVWDDRGNIGKRYYAQDEIGTPWCVTVDFDTLKGNTVTVRDRDTTKQERIDVVKLGSYFEKKLRMMIYE</sequence>